<dbReference type="PANTHER" id="PTHR18962">
    <property type="entry name" value="COILED-COIL DOMAIN-CONTAINING PROTEIN 39"/>
    <property type="match status" value="1"/>
</dbReference>
<sequence length="139" mass="16294">MGITKQQQQQQRQSKRRMEALIKEKEHVAQSIDELNMYNTSAANQLAAKIQEKEELTVEENILRLELRKLRGFLSVRADEVYSLENRQIQLGLALEERTREMNIHKEMLRIHVKNAEEERAGAAAELRDRVSKVEKLKK</sequence>
<dbReference type="OrthoDB" id="10259720at2759"/>
<dbReference type="EMBL" id="JAEFCI010010044">
    <property type="protein sequence ID" value="KAG5457462.1"/>
    <property type="molecule type" value="Genomic_DNA"/>
</dbReference>
<dbReference type="PANTHER" id="PTHR18962:SF0">
    <property type="entry name" value="COILED-COIL DOMAIN-CONTAINING PROTEIN 39"/>
    <property type="match status" value="1"/>
</dbReference>
<keyword evidence="1" id="KW-0175">Coiled coil</keyword>
<name>A0A8H8DGW9_9FUNG</name>
<proteinExistence type="predicted"/>
<keyword evidence="3" id="KW-1185">Reference proteome</keyword>
<evidence type="ECO:0000256" key="1">
    <source>
        <dbReference type="ARBA" id="ARBA00023054"/>
    </source>
</evidence>
<reference evidence="2 3" key="1">
    <citation type="journal article" name="Sci. Rep.">
        <title>Genome-scale phylogenetic analyses confirm Olpidium as the closest living zoosporic fungus to the non-flagellated, terrestrial fungi.</title>
        <authorList>
            <person name="Chang Y."/>
            <person name="Rochon D."/>
            <person name="Sekimoto S."/>
            <person name="Wang Y."/>
            <person name="Chovatia M."/>
            <person name="Sandor L."/>
            <person name="Salamov A."/>
            <person name="Grigoriev I.V."/>
            <person name="Stajich J.E."/>
            <person name="Spatafora J.W."/>
        </authorList>
    </citation>
    <scope>NUCLEOTIDE SEQUENCE [LARGE SCALE GENOMIC DNA]</scope>
    <source>
        <strain evidence="2">S191</strain>
    </source>
</reference>
<accession>A0A8H8DGW9</accession>
<comment type="caution">
    <text evidence="2">The sequence shown here is derived from an EMBL/GenBank/DDBJ whole genome shotgun (WGS) entry which is preliminary data.</text>
</comment>
<organism evidence="2 3">
    <name type="scientific">Olpidium bornovanus</name>
    <dbReference type="NCBI Taxonomy" id="278681"/>
    <lineage>
        <taxon>Eukaryota</taxon>
        <taxon>Fungi</taxon>
        <taxon>Fungi incertae sedis</taxon>
        <taxon>Olpidiomycota</taxon>
        <taxon>Olpidiomycotina</taxon>
        <taxon>Olpidiomycetes</taxon>
        <taxon>Olpidiales</taxon>
        <taxon>Olpidiaceae</taxon>
        <taxon>Olpidium</taxon>
    </lineage>
</organism>
<gene>
    <name evidence="2" type="ORF">BJ554DRAFT_2519</name>
</gene>
<protein>
    <submittedName>
        <fullName evidence="2">Uncharacterized protein</fullName>
    </submittedName>
</protein>
<dbReference type="InterPro" id="IPR033290">
    <property type="entry name" value="CCDC39"/>
</dbReference>
<evidence type="ECO:0000313" key="3">
    <source>
        <dbReference type="Proteomes" id="UP000673691"/>
    </source>
</evidence>
<dbReference type="GO" id="GO:0003341">
    <property type="term" value="P:cilium movement"/>
    <property type="evidence" value="ECO:0007669"/>
    <property type="project" value="InterPro"/>
</dbReference>
<dbReference type="AlphaFoldDB" id="A0A8H8DGW9"/>
<dbReference type="Pfam" id="PF24161">
    <property type="entry name" value="CCDC39"/>
    <property type="match status" value="1"/>
</dbReference>
<dbReference type="GO" id="GO:0005930">
    <property type="term" value="C:axoneme"/>
    <property type="evidence" value="ECO:0007669"/>
    <property type="project" value="InterPro"/>
</dbReference>
<dbReference type="GO" id="GO:0036159">
    <property type="term" value="P:inner dynein arm assembly"/>
    <property type="evidence" value="ECO:0007669"/>
    <property type="project" value="InterPro"/>
</dbReference>
<dbReference type="Proteomes" id="UP000673691">
    <property type="component" value="Unassembled WGS sequence"/>
</dbReference>
<dbReference type="GO" id="GO:0060285">
    <property type="term" value="P:cilium-dependent cell motility"/>
    <property type="evidence" value="ECO:0007669"/>
    <property type="project" value="TreeGrafter"/>
</dbReference>
<evidence type="ECO:0000313" key="2">
    <source>
        <dbReference type="EMBL" id="KAG5457462.1"/>
    </source>
</evidence>
<feature type="non-terminal residue" evidence="2">
    <location>
        <position position="139"/>
    </location>
</feature>